<dbReference type="InterPro" id="IPR042089">
    <property type="entry name" value="Peptidase_M13_dom_2"/>
</dbReference>
<evidence type="ECO:0000259" key="3">
    <source>
        <dbReference type="Pfam" id="PF05649"/>
    </source>
</evidence>
<dbReference type="Gene3D" id="3.40.390.10">
    <property type="entry name" value="Collagenase (Catalytic Domain)"/>
    <property type="match status" value="1"/>
</dbReference>
<dbReference type="InterPro" id="IPR008753">
    <property type="entry name" value="Peptidase_M13_N"/>
</dbReference>
<evidence type="ECO:0000256" key="1">
    <source>
        <dbReference type="ARBA" id="ARBA00007357"/>
    </source>
</evidence>
<organism evidence="4 5">
    <name type="scientific">Pristionchus entomophagus</name>
    <dbReference type="NCBI Taxonomy" id="358040"/>
    <lineage>
        <taxon>Eukaryota</taxon>
        <taxon>Metazoa</taxon>
        <taxon>Ecdysozoa</taxon>
        <taxon>Nematoda</taxon>
        <taxon>Chromadorea</taxon>
        <taxon>Rhabditida</taxon>
        <taxon>Rhabditina</taxon>
        <taxon>Diplogasteromorpha</taxon>
        <taxon>Diplogasteroidea</taxon>
        <taxon>Neodiplogasteridae</taxon>
        <taxon>Pristionchus</taxon>
    </lineage>
</organism>
<feature type="domain" description="Peptidase M13 N-terminal" evidence="3">
    <location>
        <begin position="35"/>
        <end position="111"/>
    </location>
</feature>
<accession>A0AAV5T5G1</accession>
<proteinExistence type="inferred from homology"/>
<dbReference type="Pfam" id="PF05649">
    <property type="entry name" value="Peptidase_M13_N"/>
    <property type="match status" value="1"/>
</dbReference>
<feature type="region of interest" description="Disordered" evidence="2">
    <location>
        <begin position="1"/>
        <end position="27"/>
    </location>
</feature>
<dbReference type="PROSITE" id="PS51885">
    <property type="entry name" value="NEPRILYSIN"/>
    <property type="match status" value="1"/>
</dbReference>
<comment type="similarity">
    <text evidence="1">Belongs to the peptidase M13 family.</text>
</comment>
<evidence type="ECO:0000313" key="5">
    <source>
        <dbReference type="Proteomes" id="UP001432027"/>
    </source>
</evidence>
<dbReference type="Gene3D" id="1.10.1380.10">
    <property type="entry name" value="Neutral endopeptidase , domain2"/>
    <property type="match status" value="1"/>
</dbReference>
<sequence>KDEHTHSRRGRIHRRRHRLPSFAPLDEEDADGVGCADEVGVLADAAGRVYIDARFPTSRDRQQIIDTTLGVMSNIVNAMKGMIIELDWMTEDSKLKALNKASNIHVNVAYPDFILENDKLNAE</sequence>
<dbReference type="GO" id="GO:0006508">
    <property type="term" value="P:proteolysis"/>
    <property type="evidence" value="ECO:0007669"/>
    <property type="project" value="InterPro"/>
</dbReference>
<dbReference type="AlphaFoldDB" id="A0AAV5T5G1"/>
<reference evidence="4" key="1">
    <citation type="submission" date="2023-10" db="EMBL/GenBank/DDBJ databases">
        <title>Genome assembly of Pristionchus species.</title>
        <authorList>
            <person name="Yoshida K."/>
            <person name="Sommer R.J."/>
        </authorList>
    </citation>
    <scope>NUCLEOTIDE SEQUENCE</scope>
    <source>
        <strain evidence="4">RS0144</strain>
    </source>
</reference>
<dbReference type="InterPro" id="IPR000718">
    <property type="entry name" value="Peptidase_M13"/>
</dbReference>
<evidence type="ECO:0000256" key="2">
    <source>
        <dbReference type="SAM" id="MobiDB-lite"/>
    </source>
</evidence>
<protein>
    <recommendedName>
        <fullName evidence="3">Peptidase M13 N-terminal domain-containing protein</fullName>
    </recommendedName>
</protein>
<name>A0AAV5T5G1_9BILA</name>
<feature type="compositionally biased region" description="Basic residues" evidence="2">
    <location>
        <begin position="1"/>
        <end position="19"/>
    </location>
</feature>
<gene>
    <name evidence="4" type="ORF">PENTCL1PPCAC_12996</name>
</gene>
<dbReference type="InterPro" id="IPR024079">
    <property type="entry name" value="MetalloPept_cat_dom_sf"/>
</dbReference>
<comment type="caution">
    <text evidence="4">The sequence shown here is derived from an EMBL/GenBank/DDBJ whole genome shotgun (WGS) entry which is preliminary data.</text>
</comment>
<keyword evidence="5" id="KW-1185">Reference proteome</keyword>
<feature type="non-terminal residue" evidence="4">
    <location>
        <position position="123"/>
    </location>
</feature>
<dbReference type="GO" id="GO:0004222">
    <property type="term" value="F:metalloendopeptidase activity"/>
    <property type="evidence" value="ECO:0007669"/>
    <property type="project" value="InterPro"/>
</dbReference>
<evidence type="ECO:0000313" key="4">
    <source>
        <dbReference type="EMBL" id="GMS90821.1"/>
    </source>
</evidence>
<feature type="non-terminal residue" evidence="4">
    <location>
        <position position="1"/>
    </location>
</feature>
<dbReference type="EMBL" id="BTSX01000003">
    <property type="protein sequence ID" value="GMS90821.1"/>
    <property type="molecule type" value="Genomic_DNA"/>
</dbReference>
<dbReference type="SUPFAM" id="SSF55486">
    <property type="entry name" value="Metalloproteases ('zincins'), catalytic domain"/>
    <property type="match status" value="1"/>
</dbReference>
<dbReference type="Proteomes" id="UP001432027">
    <property type="component" value="Unassembled WGS sequence"/>
</dbReference>